<organism evidence="3 4">
    <name type="scientific">Dendrobium catenatum</name>
    <dbReference type="NCBI Taxonomy" id="906689"/>
    <lineage>
        <taxon>Eukaryota</taxon>
        <taxon>Viridiplantae</taxon>
        <taxon>Streptophyta</taxon>
        <taxon>Embryophyta</taxon>
        <taxon>Tracheophyta</taxon>
        <taxon>Spermatophyta</taxon>
        <taxon>Magnoliopsida</taxon>
        <taxon>Liliopsida</taxon>
        <taxon>Asparagales</taxon>
        <taxon>Orchidaceae</taxon>
        <taxon>Epidendroideae</taxon>
        <taxon>Malaxideae</taxon>
        <taxon>Dendrobiinae</taxon>
        <taxon>Dendrobium</taxon>
    </lineage>
</organism>
<dbReference type="Proteomes" id="UP000233837">
    <property type="component" value="Unassembled WGS sequence"/>
</dbReference>
<name>A0A2I0WCJ0_9ASPA</name>
<evidence type="ECO:0000256" key="2">
    <source>
        <dbReference type="SAM" id="Phobius"/>
    </source>
</evidence>
<protein>
    <submittedName>
        <fullName evidence="3">Uncharacterized protein</fullName>
    </submittedName>
</protein>
<dbReference type="EMBL" id="KZ502753">
    <property type="protein sequence ID" value="PKU73352.1"/>
    <property type="molecule type" value="Genomic_DNA"/>
</dbReference>
<reference evidence="3 4" key="1">
    <citation type="journal article" date="2016" name="Sci. Rep.">
        <title>The Dendrobium catenatum Lindl. genome sequence provides insights into polysaccharide synthase, floral development and adaptive evolution.</title>
        <authorList>
            <person name="Zhang G.Q."/>
            <person name="Xu Q."/>
            <person name="Bian C."/>
            <person name="Tsai W.C."/>
            <person name="Yeh C.M."/>
            <person name="Liu K.W."/>
            <person name="Yoshida K."/>
            <person name="Zhang L.S."/>
            <person name="Chang S.B."/>
            <person name="Chen F."/>
            <person name="Shi Y."/>
            <person name="Su Y.Y."/>
            <person name="Zhang Y.Q."/>
            <person name="Chen L.J."/>
            <person name="Yin Y."/>
            <person name="Lin M."/>
            <person name="Huang H."/>
            <person name="Deng H."/>
            <person name="Wang Z.W."/>
            <person name="Zhu S.L."/>
            <person name="Zhao X."/>
            <person name="Deng C."/>
            <person name="Niu S.C."/>
            <person name="Huang J."/>
            <person name="Wang M."/>
            <person name="Liu G.H."/>
            <person name="Yang H.J."/>
            <person name="Xiao X.J."/>
            <person name="Hsiao Y.Y."/>
            <person name="Wu W.L."/>
            <person name="Chen Y.Y."/>
            <person name="Mitsuda N."/>
            <person name="Ohme-Takagi M."/>
            <person name="Luo Y.B."/>
            <person name="Van de Peer Y."/>
            <person name="Liu Z.J."/>
        </authorList>
    </citation>
    <scope>NUCLEOTIDE SEQUENCE [LARGE SCALE GENOMIC DNA]</scope>
    <source>
        <tissue evidence="3">The whole plant</tissue>
    </source>
</reference>
<keyword evidence="2" id="KW-0812">Transmembrane</keyword>
<keyword evidence="2" id="KW-0472">Membrane</keyword>
<accession>A0A2I0WCJ0</accession>
<keyword evidence="4" id="KW-1185">Reference proteome</keyword>
<feature type="transmembrane region" description="Helical" evidence="2">
    <location>
        <begin position="264"/>
        <end position="288"/>
    </location>
</feature>
<keyword evidence="2" id="KW-1133">Transmembrane helix</keyword>
<evidence type="ECO:0000313" key="3">
    <source>
        <dbReference type="EMBL" id="PKU73352.1"/>
    </source>
</evidence>
<dbReference type="AlphaFoldDB" id="A0A2I0WCJ0"/>
<evidence type="ECO:0000256" key="1">
    <source>
        <dbReference type="SAM" id="MobiDB-lite"/>
    </source>
</evidence>
<feature type="region of interest" description="Disordered" evidence="1">
    <location>
        <begin position="1"/>
        <end position="29"/>
    </location>
</feature>
<proteinExistence type="predicted"/>
<reference evidence="3 4" key="2">
    <citation type="journal article" date="2017" name="Nature">
        <title>The Apostasia genome and the evolution of orchids.</title>
        <authorList>
            <person name="Zhang G.Q."/>
            <person name="Liu K.W."/>
            <person name="Li Z."/>
            <person name="Lohaus R."/>
            <person name="Hsiao Y.Y."/>
            <person name="Niu S.C."/>
            <person name="Wang J.Y."/>
            <person name="Lin Y.C."/>
            <person name="Xu Q."/>
            <person name="Chen L.J."/>
            <person name="Yoshida K."/>
            <person name="Fujiwara S."/>
            <person name="Wang Z.W."/>
            <person name="Zhang Y.Q."/>
            <person name="Mitsuda N."/>
            <person name="Wang M."/>
            <person name="Liu G.H."/>
            <person name="Pecoraro L."/>
            <person name="Huang H.X."/>
            <person name="Xiao X.J."/>
            <person name="Lin M."/>
            <person name="Wu X.Y."/>
            <person name="Wu W.L."/>
            <person name="Chen Y.Y."/>
            <person name="Chang S.B."/>
            <person name="Sakamoto S."/>
            <person name="Ohme-Takagi M."/>
            <person name="Yagi M."/>
            <person name="Zeng S.J."/>
            <person name="Shen C.Y."/>
            <person name="Yeh C.M."/>
            <person name="Luo Y.B."/>
            <person name="Tsai W.C."/>
            <person name="Van de Peer Y."/>
            <person name="Liu Z.J."/>
        </authorList>
    </citation>
    <scope>NUCLEOTIDE SEQUENCE [LARGE SCALE GENOMIC DNA]</scope>
    <source>
        <tissue evidence="3">The whole plant</tissue>
    </source>
</reference>
<gene>
    <name evidence="3" type="ORF">MA16_Dca011042</name>
</gene>
<evidence type="ECO:0000313" key="4">
    <source>
        <dbReference type="Proteomes" id="UP000233837"/>
    </source>
</evidence>
<sequence length="357" mass="39621">MSVISRRSSVLADSGDPRRSSNGGGDNLAKSFPAFGDSDSAILKMRKGGSLVICEGGLRPHMKSEIVISKGKEVLMENKSYSQKPISNVCVENVKLRNQDSSVVMVRNSDILNANAVDNGFMTDKIFSGIKMVNNKEVKQENQEEVLSFANVIEEKTLLNNTEEDLISVRDCHDGVLNSGRGIKNSVVLPKPTTALIGVSVLAGMSSSNAWGKASSPTQGKSRGFFDLDGDGSSNSPSHSFKYILSGNLMQEFSPLWFLFETSWAVDCFFFCLVKSLFLLLALEVLLYGHHFSFSVEFFSDYWWVDAALCYSDKLLVELELSWYYGKFVLNEIYLLFLFWVLSTHSPSYFLGLSCNL</sequence>